<protein>
    <submittedName>
        <fullName evidence="1">Uncharacterized protein</fullName>
    </submittedName>
</protein>
<comment type="caution">
    <text evidence="1">The sequence shown here is derived from an EMBL/GenBank/DDBJ whole genome shotgun (WGS) entry which is preliminary data.</text>
</comment>
<reference evidence="1 2" key="1">
    <citation type="submission" date="2021-06" db="EMBL/GenBank/DDBJ databases">
        <title>Bacillus sp. RD4P76, an endophyte from a halophyte.</title>
        <authorList>
            <person name="Sun J.-Q."/>
        </authorList>
    </citation>
    <scope>NUCLEOTIDE SEQUENCE [LARGE SCALE GENOMIC DNA]</scope>
    <source>
        <strain evidence="1 2">CGMCC 1.15917</strain>
    </source>
</reference>
<dbReference type="RefSeq" id="WP_217064974.1">
    <property type="nucleotide sequence ID" value="NZ_JAHQCS010000057.1"/>
</dbReference>
<keyword evidence="2" id="KW-1185">Reference proteome</keyword>
<evidence type="ECO:0000313" key="2">
    <source>
        <dbReference type="Proteomes" id="UP000784880"/>
    </source>
</evidence>
<dbReference type="EMBL" id="JAHQCS010000057">
    <property type="protein sequence ID" value="MBU9711083.1"/>
    <property type="molecule type" value="Genomic_DNA"/>
</dbReference>
<sequence length="97" mass="11383">MEQMSLFDQLDEKQIMIENYLEQPIEKYTVQKERGTHFIAYVLTKDNIFDVIISNDILATSQVLMEYNRNKISDRLINRIFNNKKTAPLGTVSLDLL</sequence>
<gene>
    <name evidence="1" type="ORF">KS419_04940</name>
</gene>
<name>A0ABS6JFH0_9BACI</name>
<organism evidence="1 2">
    <name type="scientific">Evansella tamaricis</name>
    <dbReference type="NCBI Taxonomy" id="2069301"/>
    <lineage>
        <taxon>Bacteria</taxon>
        <taxon>Bacillati</taxon>
        <taxon>Bacillota</taxon>
        <taxon>Bacilli</taxon>
        <taxon>Bacillales</taxon>
        <taxon>Bacillaceae</taxon>
        <taxon>Evansella</taxon>
    </lineage>
</organism>
<proteinExistence type="predicted"/>
<accession>A0ABS6JFH0</accession>
<dbReference type="Proteomes" id="UP000784880">
    <property type="component" value="Unassembled WGS sequence"/>
</dbReference>
<evidence type="ECO:0000313" key="1">
    <source>
        <dbReference type="EMBL" id="MBU9711083.1"/>
    </source>
</evidence>